<keyword evidence="3 7" id="KW-0812">Transmembrane</keyword>
<dbReference type="AlphaFoldDB" id="A0A177WLF1"/>
<proteinExistence type="inferred from homology"/>
<evidence type="ECO:0000256" key="7">
    <source>
        <dbReference type="SAM" id="Phobius"/>
    </source>
</evidence>
<sequence>MSVATPTNTTATVVALESKKHDRSIFNKFNMLQWKLVLTRKTIMLICGAFALVLLPLGVVLYVASQQLNEVSFNYTQCALAATDTLAAPVSGISGTDSIVQWRYIPATKMCTVRFNVTTSMTSRVFLYIKITNMYQNHRLYLKSLDPGQLAGKVYMSAGDFPVGGETSCAFLQYANCSTASQYIWNGNSLSHADSNPDCLITPKPPVVINAHPNAQYYPCGLVANSMFSDWISNLTCIGSACRTSTFEFSESGISWSEDSSIYKPTGWVSDPTLQQQIPTMILPPPQWRKAWPDVWGNGYNSTNVPDISKWERLHVWMRKAGLPHFRKLWGRNNTSTLDQGIWEVSIVDNWDCRRFEGTKSLVFGQIGLMGSKNLFLGYAFLIMGCICALFTVLIGVYRPRKMGDHAHLSWVKNKLD</sequence>
<evidence type="ECO:0000256" key="5">
    <source>
        <dbReference type="ARBA" id="ARBA00023136"/>
    </source>
</evidence>
<name>A0A177WLF1_BATDL</name>
<gene>
    <name evidence="8" type="ORF">BDEG_24617</name>
</gene>
<evidence type="ECO:0000256" key="6">
    <source>
        <dbReference type="PIRNR" id="PIRNR015840"/>
    </source>
</evidence>
<dbReference type="PANTHER" id="PTHR10926">
    <property type="entry name" value="CELL CYCLE CONTROL PROTEIN 50"/>
    <property type="match status" value="1"/>
</dbReference>
<accession>A0A177WLF1</accession>
<dbReference type="GO" id="GO:0005794">
    <property type="term" value="C:Golgi apparatus"/>
    <property type="evidence" value="ECO:0007669"/>
    <property type="project" value="TreeGrafter"/>
</dbReference>
<feature type="transmembrane region" description="Helical" evidence="7">
    <location>
        <begin position="376"/>
        <end position="398"/>
    </location>
</feature>
<evidence type="ECO:0008006" key="10">
    <source>
        <dbReference type="Google" id="ProtNLM"/>
    </source>
</evidence>
<organism evidence="8 9">
    <name type="scientific">Batrachochytrium dendrobatidis (strain JEL423)</name>
    <dbReference type="NCBI Taxonomy" id="403673"/>
    <lineage>
        <taxon>Eukaryota</taxon>
        <taxon>Fungi</taxon>
        <taxon>Fungi incertae sedis</taxon>
        <taxon>Chytridiomycota</taxon>
        <taxon>Chytridiomycota incertae sedis</taxon>
        <taxon>Chytridiomycetes</taxon>
        <taxon>Rhizophydiales</taxon>
        <taxon>Rhizophydiales incertae sedis</taxon>
        <taxon>Batrachochytrium</taxon>
    </lineage>
</organism>
<dbReference type="GO" id="GO:0045332">
    <property type="term" value="P:phospholipid translocation"/>
    <property type="evidence" value="ECO:0007669"/>
    <property type="project" value="UniProtKB-UniRule"/>
</dbReference>
<dbReference type="PANTHER" id="PTHR10926:SF0">
    <property type="entry name" value="CDC50, ISOFORM A"/>
    <property type="match status" value="1"/>
</dbReference>
<evidence type="ECO:0000256" key="3">
    <source>
        <dbReference type="ARBA" id="ARBA00022692"/>
    </source>
</evidence>
<dbReference type="PIRSF" id="PIRSF015840">
    <property type="entry name" value="DUF284_TM_euk"/>
    <property type="match status" value="1"/>
</dbReference>
<evidence type="ECO:0000313" key="8">
    <source>
        <dbReference type="EMBL" id="OAJ40938.1"/>
    </source>
</evidence>
<dbReference type="VEuPathDB" id="FungiDB:BDEG_24617"/>
<evidence type="ECO:0000256" key="2">
    <source>
        <dbReference type="ARBA" id="ARBA00009457"/>
    </source>
</evidence>
<comment type="similarity">
    <text evidence="2 6">Belongs to the CDC50/LEM3 family.</text>
</comment>
<protein>
    <recommendedName>
        <fullName evidence="10">ALA-interacting subunit</fullName>
    </recommendedName>
</protein>
<evidence type="ECO:0000313" key="9">
    <source>
        <dbReference type="Proteomes" id="UP000077115"/>
    </source>
</evidence>
<dbReference type="InterPro" id="IPR005045">
    <property type="entry name" value="CDC50/LEM3_fam"/>
</dbReference>
<dbReference type="Pfam" id="PF03381">
    <property type="entry name" value="CDC50"/>
    <property type="match status" value="1"/>
</dbReference>
<evidence type="ECO:0000256" key="1">
    <source>
        <dbReference type="ARBA" id="ARBA00004141"/>
    </source>
</evidence>
<dbReference type="Proteomes" id="UP000077115">
    <property type="component" value="Unassembled WGS sequence"/>
</dbReference>
<reference evidence="8 9" key="1">
    <citation type="submission" date="2006-10" db="EMBL/GenBank/DDBJ databases">
        <title>The Genome Sequence of Batrachochytrium dendrobatidis JEL423.</title>
        <authorList>
            <consortium name="The Broad Institute Genome Sequencing Platform"/>
            <person name="Birren B."/>
            <person name="Lander E."/>
            <person name="Galagan J."/>
            <person name="Cuomo C."/>
            <person name="Devon K."/>
            <person name="Jaffe D."/>
            <person name="Butler J."/>
            <person name="Alvarez P."/>
            <person name="Gnerre S."/>
            <person name="Grabherr M."/>
            <person name="Kleber M."/>
            <person name="Mauceli E."/>
            <person name="Brockman W."/>
            <person name="Young S."/>
            <person name="LaButti K."/>
            <person name="Sykes S."/>
            <person name="DeCaprio D."/>
            <person name="Crawford M."/>
            <person name="Koehrsen M."/>
            <person name="Engels R."/>
            <person name="Montgomery P."/>
            <person name="Pearson M."/>
            <person name="Howarth C."/>
            <person name="Larson L."/>
            <person name="White J."/>
            <person name="O'Leary S."/>
            <person name="Kodira C."/>
            <person name="Zeng Q."/>
            <person name="Yandava C."/>
            <person name="Alvarado L."/>
            <person name="Longcore J."/>
            <person name="James T."/>
        </authorList>
    </citation>
    <scope>NUCLEOTIDE SEQUENCE [LARGE SCALE GENOMIC DNA]</scope>
    <source>
        <strain evidence="8 9">JEL423</strain>
    </source>
</reference>
<dbReference type="OrthoDB" id="340608at2759"/>
<keyword evidence="4 7" id="KW-1133">Transmembrane helix</keyword>
<dbReference type="GO" id="GO:0005886">
    <property type="term" value="C:plasma membrane"/>
    <property type="evidence" value="ECO:0007669"/>
    <property type="project" value="TreeGrafter"/>
</dbReference>
<dbReference type="GO" id="GO:0005783">
    <property type="term" value="C:endoplasmic reticulum"/>
    <property type="evidence" value="ECO:0007669"/>
    <property type="project" value="TreeGrafter"/>
</dbReference>
<keyword evidence="5 6" id="KW-0472">Membrane</keyword>
<evidence type="ECO:0000256" key="4">
    <source>
        <dbReference type="ARBA" id="ARBA00022989"/>
    </source>
</evidence>
<reference evidence="8 9" key="2">
    <citation type="submission" date="2016-05" db="EMBL/GenBank/DDBJ databases">
        <title>Lineage-specific infection strategies underlie the spectrum of fungal disease in amphibians.</title>
        <authorList>
            <person name="Cuomo C.A."/>
            <person name="Farrer R.A."/>
            <person name="James T."/>
            <person name="Longcore J."/>
            <person name="Birren B."/>
        </authorList>
    </citation>
    <scope>NUCLEOTIDE SEQUENCE [LARGE SCALE GENOMIC DNA]</scope>
    <source>
        <strain evidence="8 9">JEL423</strain>
    </source>
</reference>
<feature type="transmembrane region" description="Helical" evidence="7">
    <location>
        <begin position="43"/>
        <end position="64"/>
    </location>
</feature>
<dbReference type="STRING" id="403673.A0A177WLF1"/>
<dbReference type="EMBL" id="DS022305">
    <property type="protein sequence ID" value="OAJ40938.1"/>
    <property type="molecule type" value="Genomic_DNA"/>
</dbReference>
<dbReference type="eggNOG" id="KOG2952">
    <property type="taxonomic scope" value="Eukaryota"/>
</dbReference>
<comment type="subcellular location">
    <subcellularLocation>
        <location evidence="1">Membrane</location>
        <topology evidence="1">Multi-pass membrane protein</topology>
    </subcellularLocation>
</comment>